<evidence type="ECO:0000313" key="2">
    <source>
        <dbReference type="Proteomes" id="UP000245890"/>
    </source>
</evidence>
<organism evidence="1 2">
    <name type="scientific">Sphingomonas pokkalii</name>
    <dbReference type="NCBI Taxonomy" id="2175090"/>
    <lineage>
        <taxon>Bacteria</taxon>
        <taxon>Pseudomonadati</taxon>
        <taxon>Pseudomonadota</taxon>
        <taxon>Alphaproteobacteria</taxon>
        <taxon>Sphingomonadales</taxon>
        <taxon>Sphingomonadaceae</taxon>
        <taxon>Sphingomonas</taxon>
    </lineage>
</organism>
<proteinExistence type="predicted"/>
<evidence type="ECO:0008006" key="3">
    <source>
        <dbReference type="Google" id="ProtNLM"/>
    </source>
</evidence>
<gene>
    <name evidence="1" type="ORF">DD559_00500</name>
</gene>
<sequence length="248" mass="26794">MLWISGFAVAISLVAGGAGYLSYLSHAQAVDPETLCLLNHEAPVAALVMIDVTDRIEQRNVKMIEANVLGIAKKLPRASKLIVVPFDDDTTSALTPKYQNCVAAKGADARMDENAKFLDPIYKQFLATLGDGVRNAVNDAPTSHSSPITQQIIRAGSSPSLGWVGTQRKLILITDGLQTGAIGRRSVALPKPESQPLEGVDVVFIEVGNRRDKSRQSKRLRTAWERWLKAAGASSLKMIDPSHPATEL</sequence>
<evidence type="ECO:0000313" key="1">
    <source>
        <dbReference type="EMBL" id="PVX28015.1"/>
    </source>
</evidence>
<name>A0A2U0S9P6_9SPHN</name>
<accession>A0A2U0S9P6</accession>
<reference evidence="1 2" key="1">
    <citation type="submission" date="2018-05" db="EMBL/GenBank/DDBJ databases">
        <title>Description of Sphingomonas pokkalii sp nov, isolated from the rhizosphere of saline tolerant pokkali rice and its draft genome analysis.</title>
        <authorList>
            <person name="Menon R."/>
            <person name="Kumari S."/>
            <person name="Rameshkumar N."/>
        </authorList>
    </citation>
    <scope>NUCLEOTIDE SEQUENCE [LARGE SCALE GENOMIC DNA]</scope>
    <source>
        <strain evidence="1 2">L3B27</strain>
    </source>
</reference>
<protein>
    <recommendedName>
        <fullName evidence="3">VWFA domain-containing protein</fullName>
    </recommendedName>
</protein>
<comment type="caution">
    <text evidence="1">The sequence shown here is derived from an EMBL/GenBank/DDBJ whole genome shotgun (WGS) entry which is preliminary data.</text>
</comment>
<dbReference type="EMBL" id="QENQ01000001">
    <property type="protein sequence ID" value="PVX28015.1"/>
    <property type="molecule type" value="Genomic_DNA"/>
</dbReference>
<keyword evidence="2" id="KW-1185">Reference proteome</keyword>
<dbReference type="Proteomes" id="UP000245890">
    <property type="component" value="Unassembled WGS sequence"/>
</dbReference>
<dbReference type="AlphaFoldDB" id="A0A2U0S9P6"/>